<dbReference type="EMBL" id="BQKI01000080">
    <property type="protein sequence ID" value="GJN28618.1"/>
    <property type="molecule type" value="Genomic_DNA"/>
</dbReference>
<keyword evidence="4" id="KW-1185">Reference proteome</keyword>
<reference evidence="3" key="2">
    <citation type="submission" date="2021-12" db="EMBL/GenBank/DDBJ databases">
        <title>Resequencing data analysis of finger millet.</title>
        <authorList>
            <person name="Hatakeyama M."/>
            <person name="Aluri S."/>
            <person name="Balachadran M.T."/>
            <person name="Sivarajan S.R."/>
            <person name="Poveda L."/>
            <person name="Shimizu-Inatsugi R."/>
            <person name="Schlapbach R."/>
            <person name="Sreeman S.M."/>
            <person name="Shimizu K.K."/>
        </authorList>
    </citation>
    <scope>NUCLEOTIDE SEQUENCE</scope>
</reference>
<evidence type="ECO:0000259" key="1">
    <source>
        <dbReference type="Pfam" id="PF07762"/>
    </source>
</evidence>
<dbReference type="PANTHER" id="PTHR33074">
    <property type="entry name" value="EXPRESSED PROTEIN-RELATED"/>
    <property type="match status" value="1"/>
</dbReference>
<comment type="caution">
    <text evidence="3">The sequence shown here is derived from an EMBL/GenBank/DDBJ whole genome shotgun (WGS) entry which is preliminary data.</text>
</comment>
<sequence length="521" mass="58597">MHDIAWVMDGTLDAADLWAKDGWKGLPRGHLLEYPVVSMDDPNIICFVVCEYKTQWLIMVDMRSGTVQSVSRCPELGPRYKDREIETCIPTNQRLAHSPHQTPGPIKSLHTGGAAMDMESYPSWLLLWLRCGDEEMEFTGFAAAAETTTAASFTSDGYPILVSLGVAPPPAVSCIYVQSPDNSTSYHRRIIAAHGDSVLVRITFWRRSEYMMDHFIYSVGASQPPSLRLLLACYFDVSNRKSLYTEVPRGVFVKATREPGHRETPQRMLDENATGLLLRGKDAFMVVELLMAPSQLHNPAAEILLLRSGKWTVKRVPICVASDKCRKLSLWRTDTVVPVGDRMLCWVDLSIGIIVADVFDDRSGLRYVSLPVKRLRHIYSHRKEWRNVCATAGGAVKLIDIIINTSQCSCTVQTWTLGMDNMAWVMDGMINVDELWALDAWKGLPRVHPGHPIVSLDDSVVICFLVYQDKTQWLAMVDMNTRTVQSVSRNRLTTETAPFQELARIVTRAVTPNSTTHDRDK</sequence>
<dbReference type="AlphaFoldDB" id="A0AAV5EYZ3"/>
<gene>
    <name evidence="3" type="primary">gb16766</name>
    <name evidence="2" type="synonym">gb16709</name>
    <name evidence="2" type="ORF">PR202_gb16709</name>
    <name evidence="3" type="ORF">PR202_gb16766</name>
</gene>
<name>A0AAV5EYZ3_ELECO</name>
<evidence type="ECO:0000313" key="3">
    <source>
        <dbReference type="EMBL" id="GJN28618.1"/>
    </source>
</evidence>
<proteinExistence type="predicted"/>
<dbReference type="Proteomes" id="UP001054889">
    <property type="component" value="Unassembled WGS sequence"/>
</dbReference>
<dbReference type="EMBL" id="BQKI01000080">
    <property type="protein sequence ID" value="GJN28567.1"/>
    <property type="molecule type" value="Genomic_DNA"/>
</dbReference>
<organism evidence="3 4">
    <name type="scientific">Eleusine coracana subsp. coracana</name>
    <dbReference type="NCBI Taxonomy" id="191504"/>
    <lineage>
        <taxon>Eukaryota</taxon>
        <taxon>Viridiplantae</taxon>
        <taxon>Streptophyta</taxon>
        <taxon>Embryophyta</taxon>
        <taxon>Tracheophyta</taxon>
        <taxon>Spermatophyta</taxon>
        <taxon>Magnoliopsida</taxon>
        <taxon>Liliopsida</taxon>
        <taxon>Poales</taxon>
        <taxon>Poaceae</taxon>
        <taxon>PACMAD clade</taxon>
        <taxon>Chloridoideae</taxon>
        <taxon>Cynodonteae</taxon>
        <taxon>Eleusininae</taxon>
        <taxon>Eleusine</taxon>
    </lineage>
</organism>
<accession>A0AAV5EYZ3</accession>
<evidence type="ECO:0000313" key="2">
    <source>
        <dbReference type="EMBL" id="GJN28567.1"/>
    </source>
</evidence>
<dbReference type="InterPro" id="IPR011676">
    <property type="entry name" value="DUF1618"/>
</dbReference>
<protein>
    <recommendedName>
        <fullName evidence="1">DUF1618 domain-containing protein</fullName>
    </recommendedName>
</protein>
<reference evidence="3" key="1">
    <citation type="journal article" date="2018" name="DNA Res.">
        <title>Multiple hybrid de novo genome assembly of finger millet, an orphan allotetraploid crop.</title>
        <authorList>
            <person name="Hatakeyama M."/>
            <person name="Aluri S."/>
            <person name="Balachadran M.T."/>
            <person name="Sivarajan S.R."/>
            <person name="Patrignani A."/>
            <person name="Gruter S."/>
            <person name="Poveda L."/>
            <person name="Shimizu-Inatsugi R."/>
            <person name="Baeten J."/>
            <person name="Francoijs K.J."/>
            <person name="Nataraja K.N."/>
            <person name="Reddy Y.A.N."/>
            <person name="Phadnis S."/>
            <person name="Ravikumar R.L."/>
            <person name="Schlapbach R."/>
            <person name="Sreeman S.M."/>
            <person name="Shimizu K.K."/>
        </authorList>
    </citation>
    <scope>NUCLEOTIDE SEQUENCE</scope>
</reference>
<evidence type="ECO:0000313" key="4">
    <source>
        <dbReference type="Proteomes" id="UP001054889"/>
    </source>
</evidence>
<dbReference type="Pfam" id="PF07762">
    <property type="entry name" value="DUF1618"/>
    <property type="match status" value="1"/>
</dbReference>
<feature type="domain" description="DUF1618" evidence="1">
    <location>
        <begin position="346"/>
        <end position="462"/>
    </location>
</feature>
<dbReference type="PANTHER" id="PTHR33074:SF124">
    <property type="entry name" value="DUF1618 DOMAIN-CONTAINING PROTEIN"/>
    <property type="match status" value="1"/>
</dbReference>